<evidence type="ECO:0000313" key="4">
    <source>
        <dbReference type="RefSeq" id="XP_019639129.1"/>
    </source>
</evidence>
<dbReference type="Gene3D" id="3.80.10.10">
    <property type="entry name" value="Ribonuclease Inhibitor"/>
    <property type="match status" value="1"/>
</dbReference>
<evidence type="ECO:0000256" key="2">
    <source>
        <dbReference type="ARBA" id="ARBA00022737"/>
    </source>
</evidence>
<accession>A0A6P4ZYP2</accession>
<dbReference type="PANTHER" id="PTHR24366">
    <property type="entry name" value="IG(IMMUNOGLOBULIN) AND LRR(LEUCINE RICH REPEAT) DOMAINS"/>
    <property type="match status" value="1"/>
</dbReference>
<name>A0A6P4ZYP2_BRABE</name>
<protein>
    <submittedName>
        <fullName evidence="4">Uncharacterized protein LOC109481095</fullName>
    </submittedName>
</protein>
<dbReference type="InterPro" id="IPR032675">
    <property type="entry name" value="LRR_dom_sf"/>
</dbReference>
<dbReference type="InterPro" id="IPR003591">
    <property type="entry name" value="Leu-rich_rpt_typical-subtyp"/>
</dbReference>
<organism evidence="3 4">
    <name type="scientific">Branchiostoma belcheri</name>
    <name type="common">Amphioxus</name>
    <dbReference type="NCBI Taxonomy" id="7741"/>
    <lineage>
        <taxon>Eukaryota</taxon>
        <taxon>Metazoa</taxon>
        <taxon>Chordata</taxon>
        <taxon>Cephalochordata</taxon>
        <taxon>Leptocardii</taxon>
        <taxon>Amphioxiformes</taxon>
        <taxon>Branchiostomatidae</taxon>
        <taxon>Branchiostoma</taxon>
    </lineage>
</organism>
<dbReference type="Pfam" id="PF13855">
    <property type="entry name" value="LRR_8"/>
    <property type="match status" value="1"/>
</dbReference>
<proteinExistence type="predicted"/>
<dbReference type="OrthoDB" id="546383at2759"/>
<evidence type="ECO:0000313" key="3">
    <source>
        <dbReference type="Proteomes" id="UP000515135"/>
    </source>
</evidence>
<dbReference type="GeneID" id="109481095"/>
<sequence length="398" mass="45562">METGLAVRGRPFGVLSESNLPPFNQSVLEVLALIEDEITDVEENALVGFSNLKDLNLDFNRLTHVRQSWFNGLEKLGFLTLSNNRIAQIDHGCFRNMPRLLLLSLEDNSLSFLDPDWFFGQSRLYYLYLGGNNIKTIPPSTFKNVRPFEIYLQDSALSCLDQRVLWRQELLSTFYVSGSSMTTVHDDMPHRLGWAISINDNDYKQYKVQSISIEVPYFYFCVKLHQVRNEKSFFWMFDSRDAVPRDKTKHIPWLCDEVLSSLTASPIHVSLSRFVAIATNDHVLPDKRDPGYQRYREKCRQVWEHNMGVTVPLKDNSTLQLVSMGLGNTSKADVAILVDDASGMLLVSDVEYARGDPSERTPKCTMPREFGSNVTKHLLAIGYFWDRGPEHNKARVPP</sequence>
<dbReference type="InterPro" id="IPR001611">
    <property type="entry name" value="Leu-rich_rpt"/>
</dbReference>
<gene>
    <name evidence="4" type="primary">LOC109481095</name>
</gene>
<keyword evidence="1" id="KW-0433">Leucine-rich repeat</keyword>
<dbReference type="RefSeq" id="XP_019639129.1">
    <property type="nucleotide sequence ID" value="XM_019783570.1"/>
</dbReference>
<dbReference type="SMART" id="SM00369">
    <property type="entry name" value="LRR_TYP"/>
    <property type="match status" value="4"/>
</dbReference>
<keyword evidence="3" id="KW-1185">Reference proteome</keyword>
<dbReference type="Proteomes" id="UP000515135">
    <property type="component" value="Unplaced"/>
</dbReference>
<dbReference type="PROSITE" id="PS51450">
    <property type="entry name" value="LRR"/>
    <property type="match status" value="1"/>
</dbReference>
<dbReference type="SUPFAM" id="SSF52058">
    <property type="entry name" value="L domain-like"/>
    <property type="match status" value="1"/>
</dbReference>
<reference evidence="4" key="1">
    <citation type="submission" date="2025-08" db="UniProtKB">
        <authorList>
            <consortium name="RefSeq"/>
        </authorList>
    </citation>
    <scope>IDENTIFICATION</scope>
    <source>
        <tissue evidence="4">Gonad</tissue>
    </source>
</reference>
<keyword evidence="2" id="KW-0677">Repeat</keyword>
<evidence type="ECO:0000256" key="1">
    <source>
        <dbReference type="ARBA" id="ARBA00022614"/>
    </source>
</evidence>
<dbReference type="KEGG" id="bbel:109481095"/>
<dbReference type="AlphaFoldDB" id="A0A6P4ZYP2"/>